<dbReference type="GO" id="GO:0004222">
    <property type="term" value="F:metalloendopeptidase activity"/>
    <property type="evidence" value="ECO:0007669"/>
    <property type="project" value="TreeGrafter"/>
</dbReference>
<dbReference type="PANTHER" id="PTHR21666">
    <property type="entry name" value="PEPTIDASE-RELATED"/>
    <property type="match status" value="1"/>
</dbReference>
<keyword evidence="5" id="KW-0862">Zinc</keyword>
<evidence type="ECO:0000256" key="6">
    <source>
        <dbReference type="ARBA" id="ARBA00023049"/>
    </source>
</evidence>
<dbReference type="Gene3D" id="2.70.70.10">
    <property type="entry name" value="Glucose Permease (Domain IIA)"/>
    <property type="match status" value="1"/>
</dbReference>
<keyword evidence="6" id="KW-0482">Metalloprotease</keyword>
<keyword evidence="3" id="KW-0479">Metal-binding</keyword>
<evidence type="ECO:0000256" key="7">
    <source>
        <dbReference type="SAM" id="Coils"/>
    </source>
</evidence>
<dbReference type="EMBL" id="LR026963">
    <property type="protein sequence ID" value="VBB68839.1"/>
    <property type="molecule type" value="Genomic_DNA"/>
</dbReference>
<dbReference type="Pfam" id="PF01551">
    <property type="entry name" value="Peptidase_M23"/>
    <property type="match status" value="1"/>
</dbReference>
<feature type="coiled-coil region" evidence="7">
    <location>
        <begin position="52"/>
        <end position="131"/>
    </location>
</feature>
<protein>
    <submittedName>
        <fullName evidence="10">Membrane proteins related to metalloendopeptidases</fullName>
    </submittedName>
</protein>
<keyword evidence="4" id="KW-0378">Hydrolase</keyword>
<feature type="compositionally biased region" description="Basic and acidic residues" evidence="8">
    <location>
        <begin position="299"/>
        <end position="312"/>
    </location>
</feature>
<evidence type="ECO:0000256" key="2">
    <source>
        <dbReference type="ARBA" id="ARBA00022670"/>
    </source>
</evidence>
<comment type="cofactor">
    <cofactor evidence="1">
        <name>Zn(2+)</name>
        <dbReference type="ChEBI" id="CHEBI:29105"/>
    </cofactor>
</comment>
<proteinExistence type="predicted"/>
<feature type="region of interest" description="Disordered" evidence="8">
    <location>
        <begin position="261"/>
        <end position="338"/>
    </location>
</feature>
<feature type="domain" description="M23ase beta-sheet core" evidence="9">
    <location>
        <begin position="376"/>
        <end position="466"/>
    </location>
</feature>
<reference evidence="10" key="1">
    <citation type="submission" date="2018-10" db="EMBL/GenBank/DDBJ databases">
        <authorList>
            <person name="Gruber-Vodicka H."/>
            <person name="Jaeckle O."/>
        </authorList>
    </citation>
    <scope>NUCLEOTIDE SEQUENCE</scope>
</reference>
<sequence length="479" mass="53422">MSSGRSAERKAHILTLAQQGRIMVLAVLAAGLAVLVSVAAAESHPDASVERLRALESTLVERRLEYEQLQRETLVLSRELVAVKTSLVKVTATVREQAEILTQLEQQLTALEQRRGELREAMDRLSAQKARVLVALEQLAWLPMALFKMDVPITQQKTQEVASLRHYSFFRALVKNILILIDKTESEITTVETMRSTISRRHDSIALVKRIMNNKREDLHALLTRKQNLHSHTKTMSNKLVDTIRDTRKETRLLQSIIAKQHTAHSTTQHEQHEKSLVSQSGSSLREEQRYVAKNSKLPKTDEEHQARESRRMKAAGTAKTDLSDKQNKDSDNPEHHIVATTPLRPFSQARGHLPMPTRGQVTTVYGQINDVGLASRGIIISARSGAQVVAPHDGVVVFSGLFRGYGRLLIIEHGEGYHMVLAGMARIDAAIGQHLLAGESVGVVANIKKSILYVELRREGHPINPMPWLAERKGGVKG</sequence>
<organism evidence="10">
    <name type="scientific">invertebrate metagenome</name>
    <dbReference type="NCBI Taxonomy" id="1711999"/>
    <lineage>
        <taxon>unclassified sequences</taxon>
        <taxon>metagenomes</taxon>
        <taxon>organismal metagenomes</taxon>
    </lineage>
</organism>
<gene>
    <name evidence="10" type="ORF">RIEGSTA812A_PEG_312</name>
</gene>
<evidence type="ECO:0000256" key="8">
    <source>
        <dbReference type="SAM" id="MobiDB-lite"/>
    </source>
</evidence>
<keyword evidence="2" id="KW-0645">Protease</keyword>
<dbReference type="GO" id="GO:0006508">
    <property type="term" value="P:proteolysis"/>
    <property type="evidence" value="ECO:0007669"/>
    <property type="project" value="UniProtKB-KW"/>
</dbReference>
<evidence type="ECO:0000313" key="10">
    <source>
        <dbReference type="EMBL" id="VBB68839.1"/>
    </source>
</evidence>
<dbReference type="InterPro" id="IPR011055">
    <property type="entry name" value="Dup_hybrid_motif"/>
</dbReference>
<dbReference type="InterPro" id="IPR016047">
    <property type="entry name" value="M23ase_b-sheet_dom"/>
</dbReference>
<evidence type="ECO:0000259" key="9">
    <source>
        <dbReference type="Pfam" id="PF01551"/>
    </source>
</evidence>
<accession>A0A484H4U8</accession>
<dbReference type="GO" id="GO:0046872">
    <property type="term" value="F:metal ion binding"/>
    <property type="evidence" value="ECO:0007669"/>
    <property type="project" value="UniProtKB-KW"/>
</dbReference>
<dbReference type="CDD" id="cd12797">
    <property type="entry name" value="M23_peptidase"/>
    <property type="match status" value="1"/>
</dbReference>
<evidence type="ECO:0000256" key="3">
    <source>
        <dbReference type="ARBA" id="ARBA00022723"/>
    </source>
</evidence>
<evidence type="ECO:0000256" key="4">
    <source>
        <dbReference type="ARBA" id="ARBA00022801"/>
    </source>
</evidence>
<evidence type="ECO:0000256" key="1">
    <source>
        <dbReference type="ARBA" id="ARBA00001947"/>
    </source>
</evidence>
<evidence type="ECO:0000256" key="5">
    <source>
        <dbReference type="ARBA" id="ARBA00022833"/>
    </source>
</evidence>
<dbReference type="AlphaFoldDB" id="A0A484H4U8"/>
<dbReference type="SUPFAM" id="SSF51261">
    <property type="entry name" value="Duplicated hybrid motif"/>
    <property type="match status" value="1"/>
</dbReference>
<dbReference type="InterPro" id="IPR050570">
    <property type="entry name" value="Cell_wall_metabolism_enzyme"/>
</dbReference>
<dbReference type="PANTHER" id="PTHR21666:SF288">
    <property type="entry name" value="CELL DIVISION PROTEIN YTFB"/>
    <property type="match status" value="1"/>
</dbReference>
<keyword evidence="7" id="KW-0175">Coiled coil</keyword>
<feature type="compositionally biased region" description="Basic and acidic residues" evidence="8">
    <location>
        <begin position="322"/>
        <end position="338"/>
    </location>
</feature>
<name>A0A484H4U8_9ZZZZ</name>